<evidence type="ECO:0000256" key="4">
    <source>
        <dbReference type="ARBA" id="ARBA00023239"/>
    </source>
</evidence>
<keyword evidence="3 5" id="KW-0368">Histidine biosynthesis</keyword>
<evidence type="ECO:0000256" key="3">
    <source>
        <dbReference type="ARBA" id="ARBA00023102"/>
    </source>
</evidence>
<evidence type="ECO:0000256" key="2">
    <source>
        <dbReference type="ARBA" id="ARBA00022605"/>
    </source>
</evidence>
<dbReference type="InterPro" id="IPR020565">
    <property type="entry name" value="ImidazoleglycerP_deHydtase_CS"/>
</dbReference>
<dbReference type="EMBL" id="PFGP01000070">
    <property type="protein sequence ID" value="PIW66477.1"/>
    <property type="molecule type" value="Genomic_DNA"/>
</dbReference>
<dbReference type="SUPFAM" id="SSF54211">
    <property type="entry name" value="Ribosomal protein S5 domain 2-like"/>
    <property type="match status" value="2"/>
</dbReference>
<dbReference type="InterPro" id="IPR038494">
    <property type="entry name" value="IGPD_sf"/>
</dbReference>
<evidence type="ECO:0000256" key="1">
    <source>
        <dbReference type="ARBA" id="ARBA00005047"/>
    </source>
</evidence>
<dbReference type="Pfam" id="PF00475">
    <property type="entry name" value="IGPD"/>
    <property type="match status" value="1"/>
</dbReference>
<dbReference type="FunFam" id="3.30.230.40:FF:000003">
    <property type="entry name" value="Imidazoleglycerol-phosphate dehydratase HisB"/>
    <property type="match status" value="1"/>
</dbReference>
<dbReference type="GO" id="GO:0005737">
    <property type="term" value="C:cytoplasm"/>
    <property type="evidence" value="ECO:0007669"/>
    <property type="project" value="UniProtKB-SubCell"/>
</dbReference>
<dbReference type="InterPro" id="IPR020568">
    <property type="entry name" value="Ribosomal_Su5_D2-typ_SF"/>
</dbReference>
<dbReference type="UniPathway" id="UPA00031">
    <property type="reaction ID" value="UER00011"/>
</dbReference>
<dbReference type="InterPro" id="IPR000807">
    <property type="entry name" value="ImidazoleglycerolP_deHydtase"/>
</dbReference>
<proteinExistence type="inferred from homology"/>
<dbReference type="PROSITE" id="PS00954">
    <property type="entry name" value="IGP_DEHYDRATASE_1"/>
    <property type="match status" value="1"/>
</dbReference>
<reference evidence="6 7" key="1">
    <citation type="submission" date="2017-09" db="EMBL/GenBank/DDBJ databases">
        <title>Depth-based differentiation of microbial function through sediment-hosted aquifers and enrichment of novel symbionts in the deep terrestrial subsurface.</title>
        <authorList>
            <person name="Probst A.J."/>
            <person name="Ladd B."/>
            <person name="Jarett J.K."/>
            <person name="Geller-Mcgrath D.E."/>
            <person name="Sieber C.M."/>
            <person name="Emerson J.B."/>
            <person name="Anantharaman K."/>
            <person name="Thomas B.C."/>
            <person name="Malmstrom R."/>
            <person name="Stieglmeier M."/>
            <person name="Klingl A."/>
            <person name="Woyke T."/>
            <person name="Ryan C.M."/>
            <person name="Banfield J.F."/>
        </authorList>
    </citation>
    <scope>NUCLEOTIDE SEQUENCE [LARGE SCALE GENOMIC DNA]</scope>
    <source>
        <strain evidence="6">CG12_big_fil_rev_8_21_14_0_65_43_15</strain>
    </source>
</reference>
<dbReference type="CDD" id="cd07914">
    <property type="entry name" value="IGPD"/>
    <property type="match status" value="1"/>
</dbReference>
<dbReference type="PANTHER" id="PTHR23133">
    <property type="entry name" value="IMIDAZOLEGLYCEROL-PHOSPHATE DEHYDRATASE HIS7"/>
    <property type="match status" value="1"/>
</dbReference>
<name>A0A2J0LRK8_9BACT</name>
<accession>A0A2J0LRK8</accession>
<dbReference type="Gene3D" id="3.30.230.40">
    <property type="entry name" value="Imidazole glycerol phosphate dehydratase, domain 1"/>
    <property type="match status" value="2"/>
</dbReference>
<comment type="subcellular location">
    <subcellularLocation>
        <location evidence="5">Cytoplasm</location>
    </subcellularLocation>
</comment>
<evidence type="ECO:0000256" key="5">
    <source>
        <dbReference type="HAMAP-Rule" id="MF_00076"/>
    </source>
</evidence>
<dbReference type="HAMAP" id="MF_00076">
    <property type="entry name" value="HisB"/>
    <property type="match status" value="1"/>
</dbReference>
<sequence length="202" mass="22186">MKNRKASKKRKTEETEIKIKLNIDGTGESKIKTGIGLLDHMLQLFAFWGHFDLDVDVKKGDLNIDIHHTNEDIGIVLGQVFKEALGDKIGIKRIGSASVPMEDAVASVVTDISGRGFLKFPAAIQFFSNTNDGYEIKDAGHFFESFASHLGMNLSIDLHASNNTDLHTNLEPVFKALGIALDQATQIDPRRKGIPSTKGIID</sequence>
<comment type="similarity">
    <text evidence="5">Belongs to the imidazoleglycerol-phosphate dehydratase family.</text>
</comment>
<evidence type="ECO:0000313" key="7">
    <source>
        <dbReference type="Proteomes" id="UP000231267"/>
    </source>
</evidence>
<dbReference type="PANTHER" id="PTHR23133:SF2">
    <property type="entry name" value="IMIDAZOLEGLYCEROL-PHOSPHATE DEHYDRATASE"/>
    <property type="match status" value="1"/>
</dbReference>
<evidence type="ECO:0000313" key="6">
    <source>
        <dbReference type="EMBL" id="PIW66477.1"/>
    </source>
</evidence>
<dbReference type="EC" id="4.2.1.19" evidence="5"/>
<keyword evidence="4 5" id="KW-0456">Lyase</keyword>
<protein>
    <recommendedName>
        <fullName evidence="5">Imidazoleglycerol-phosphate dehydratase</fullName>
        <shortName evidence="5">IGPD</shortName>
        <ecNumber evidence="5">4.2.1.19</ecNumber>
    </recommendedName>
</protein>
<comment type="catalytic activity">
    <reaction evidence="5">
        <text>D-erythro-1-(imidazol-4-yl)glycerol 3-phosphate = 3-(imidazol-4-yl)-2-oxopropyl phosphate + H2O</text>
        <dbReference type="Rhea" id="RHEA:11040"/>
        <dbReference type="ChEBI" id="CHEBI:15377"/>
        <dbReference type="ChEBI" id="CHEBI:57766"/>
        <dbReference type="ChEBI" id="CHEBI:58278"/>
        <dbReference type="EC" id="4.2.1.19"/>
    </reaction>
</comment>
<keyword evidence="2 5" id="KW-0028">Amino-acid biosynthesis</keyword>
<dbReference type="Proteomes" id="UP000231267">
    <property type="component" value="Unassembled WGS sequence"/>
</dbReference>
<dbReference type="GO" id="GO:0004424">
    <property type="term" value="F:imidazoleglycerol-phosphate dehydratase activity"/>
    <property type="evidence" value="ECO:0007669"/>
    <property type="project" value="UniProtKB-UniRule"/>
</dbReference>
<comment type="pathway">
    <text evidence="1 5">Amino-acid biosynthesis; L-histidine biosynthesis; L-histidine from 5-phospho-alpha-D-ribose 1-diphosphate: step 6/9.</text>
</comment>
<gene>
    <name evidence="5" type="primary">hisB</name>
    <name evidence="6" type="ORF">COW11_03085</name>
</gene>
<comment type="caution">
    <text evidence="6">The sequence shown here is derived from an EMBL/GenBank/DDBJ whole genome shotgun (WGS) entry which is preliminary data.</text>
</comment>
<dbReference type="GO" id="GO:0000105">
    <property type="term" value="P:L-histidine biosynthetic process"/>
    <property type="evidence" value="ECO:0007669"/>
    <property type="project" value="UniProtKB-UniRule"/>
</dbReference>
<dbReference type="AlphaFoldDB" id="A0A2J0LRK8"/>
<organism evidence="6 7">
    <name type="scientific">Candidatus Taenaricola geysiri</name>
    <dbReference type="NCBI Taxonomy" id="1974752"/>
    <lineage>
        <taxon>Bacteria</taxon>
        <taxon>Pseudomonadati</taxon>
        <taxon>Candidatus Omnitrophota</taxon>
        <taxon>Candidatus Taenaricola</taxon>
    </lineage>
</organism>
<keyword evidence="5" id="KW-0963">Cytoplasm</keyword>